<gene>
    <name evidence="1" type="ORF">BWQ27_25915</name>
</gene>
<protein>
    <submittedName>
        <fullName evidence="1">Transcriptional regulator</fullName>
    </submittedName>
</protein>
<dbReference type="Proteomes" id="UP000839894">
    <property type="component" value="Unassembled WGS sequence"/>
</dbReference>
<reference evidence="1" key="1">
    <citation type="submission" date="2018-07" db="EMBL/GenBank/DDBJ databases">
        <authorList>
            <consortium name="PulseNet: The National Subtyping Network for Foodborne Disease Surveillance"/>
            <person name="Tarr C.L."/>
            <person name="Trees E."/>
            <person name="Katz L.S."/>
            <person name="Carleton-Romer H.A."/>
            <person name="Stroika S."/>
            <person name="Kucerova Z."/>
            <person name="Roache K.F."/>
            <person name="Sabol A.L."/>
            <person name="Besser J."/>
            <person name="Gerner-Smidt P."/>
        </authorList>
    </citation>
    <scope>NUCLEOTIDE SEQUENCE [LARGE SCALE GENOMIC DNA]</scope>
    <source>
        <strain evidence="1">PNUSAS006183</strain>
    </source>
</reference>
<comment type="caution">
    <text evidence="1">The sequence shown here is derived from an EMBL/GenBank/DDBJ whole genome shotgun (WGS) entry which is preliminary data.</text>
</comment>
<sequence length="264" mass="30349">MTKHNPIPARQVIIHGDCWPVTTTVVHLVRSVLPGCECEATYTLPVLLQQLSRKPEAALILCLRPREHLFLFYALKQALLNHPALVISDELFFSDRLVLKVYGDIPVQQQQELTALLTRVQQVELWPDGVRPRVTGRLADFLSSPAPATGFPEVPQIFTSPRRLMNYMALLMHREMLACGVSPAQQRLLEEVYRGRERLSGLSGRLNVGERQIWQDKYRLLVKMGMNNRLRELLYGTRFCQDIQRTPFMTPENTEQKHNRAVND</sequence>
<organism evidence="1">
    <name type="scientific">Salmonella enterica subsp. enterica serovar Pensacola</name>
    <dbReference type="NCBI Taxonomy" id="34042"/>
    <lineage>
        <taxon>Bacteria</taxon>
        <taxon>Pseudomonadati</taxon>
        <taxon>Pseudomonadota</taxon>
        <taxon>Gammaproteobacteria</taxon>
        <taxon>Enterobacterales</taxon>
        <taxon>Enterobacteriaceae</taxon>
        <taxon>Salmonella</taxon>
    </lineage>
</organism>
<dbReference type="EMBL" id="AAKOBS010000056">
    <property type="protein sequence ID" value="ECT8499471.1"/>
    <property type="molecule type" value="Genomic_DNA"/>
</dbReference>
<evidence type="ECO:0000313" key="1">
    <source>
        <dbReference type="EMBL" id="ECT8499471.1"/>
    </source>
</evidence>
<proteinExistence type="predicted"/>
<dbReference type="AlphaFoldDB" id="A0A602ZAM3"/>
<accession>A0A602ZAM3</accession>
<name>A0A602ZAM3_SALET</name>